<sequence>MATEFAVEMDTMLSQTVARHVQVRALAMQHRQERTFLVASNVQKNPMKSQRFELDTPPGRPNLWMEVSFQLRFDEEREYLAVQQSFVGIFKDKESKEGLFHYDYERRKGDGYPDAHLQVYGSSTTWEEVLPGRPLPKLHFPMGGTRFRPCVEDIVEFLIVEGIVNPRPGWKELLNTSRDKFQANQLKAAMRRNPQLVEDFVRRHGESLGIKVTY</sequence>
<evidence type="ECO:0000313" key="2">
    <source>
        <dbReference type="Proteomes" id="UP001183824"/>
    </source>
</evidence>
<reference evidence="2" key="1">
    <citation type="submission" date="2023-07" db="EMBL/GenBank/DDBJ databases">
        <title>30 novel species of actinomycetes from the DSMZ collection.</title>
        <authorList>
            <person name="Nouioui I."/>
        </authorList>
    </citation>
    <scope>NUCLEOTIDE SEQUENCE [LARGE SCALE GENOMIC DNA]</scope>
    <source>
        <strain evidence="2">DSM 41640</strain>
    </source>
</reference>
<comment type="caution">
    <text evidence="1">The sequence shown here is derived from an EMBL/GenBank/DDBJ whole genome shotgun (WGS) entry which is preliminary data.</text>
</comment>
<protein>
    <submittedName>
        <fullName evidence="1">Uncharacterized protein</fullName>
    </submittedName>
</protein>
<organism evidence="1 2">
    <name type="scientific">Streptomyces doebereineriae</name>
    <dbReference type="NCBI Taxonomy" id="3075528"/>
    <lineage>
        <taxon>Bacteria</taxon>
        <taxon>Bacillati</taxon>
        <taxon>Actinomycetota</taxon>
        <taxon>Actinomycetes</taxon>
        <taxon>Kitasatosporales</taxon>
        <taxon>Streptomycetaceae</taxon>
        <taxon>Streptomyces</taxon>
    </lineage>
</organism>
<name>A0ABU2V3I5_9ACTN</name>
<dbReference type="RefSeq" id="WP_311713132.1">
    <property type="nucleotide sequence ID" value="NZ_JAVREZ010000002.1"/>
</dbReference>
<proteinExistence type="predicted"/>
<dbReference type="Proteomes" id="UP001183824">
    <property type="component" value="Unassembled WGS sequence"/>
</dbReference>
<gene>
    <name evidence="1" type="ORF">RNB18_06155</name>
</gene>
<keyword evidence="2" id="KW-1185">Reference proteome</keyword>
<dbReference type="EMBL" id="JAVREZ010000002">
    <property type="protein sequence ID" value="MDT0479754.1"/>
    <property type="molecule type" value="Genomic_DNA"/>
</dbReference>
<evidence type="ECO:0000313" key="1">
    <source>
        <dbReference type="EMBL" id="MDT0479754.1"/>
    </source>
</evidence>
<accession>A0ABU2V3I5</accession>